<proteinExistence type="predicted"/>
<dbReference type="GeneID" id="106816989"/>
<dbReference type="SUPFAM" id="SSF53098">
    <property type="entry name" value="Ribonuclease H-like"/>
    <property type="match status" value="1"/>
</dbReference>
<dbReference type="RefSeq" id="XP_014677120.1">
    <property type="nucleotide sequence ID" value="XM_014821634.1"/>
</dbReference>
<sequence>MGSMCKNRKIDQECRAFKEEWTTNYFFTDTGSKAVCLLCQETIAVFKEYNLKRHHQTKHVDFGKTLSAEERKKKATDYVQRLKKQQTVFFKQSASQDAATEASFVVSYNLAKRNKPFSDGEFLKACMVDCASIVCPEAKSKFENIALSRRSVVRRVEVIAEDLSHQLDKMCKDFVWYSLALDESTDTQDTAQLMIFIRGIDGNFKVTEELLALESLKDTTTGQDLYQAVKSCVERKGLEWGRMASVTTDGAPALTGKNKGMVALLSNKVREECGQSLMAFHCIIHQESLCKAALQFKHIVDPVVSVVNIIRARVLNHRQFISLLEDMDAEHSDVLYHNNVRWLSVGEVLKRVWDLREEIVIFLEMKGIECEFRRKIQEEEWKFQLMFAVDVLQKMNELNVKLQGKDLFAHDMYVHVKTFNRQLDLMSKQAGKGNFCHFPTLKGTKAPQHLWTNFRDKLDCLKAEFERRFEDFRDMDPLFQLLCSPFTADVESAPEDLQMDIIEMQSDYTLKEAFGANELSAFYCALPPTFAAVKKFAAKLLSVFGSTYICEQSFSCMKINKSKTRSAMTDTNLQTVMRISTSNLKPDFKTIVRNCDQHHFSH</sequence>
<dbReference type="InterPro" id="IPR040647">
    <property type="entry name" value="SPIN-DOC_Znf-C2H2"/>
</dbReference>
<dbReference type="PANTHER" id="PTHR45913:SF9">
    <property type="entry name" value="GENERAL TRANSCRIPTION FACTOR II-I REPEAT DOMAIN-CONTAINING PROTEIN 2-LIKE-RELATED"/>
    <property type="match status" value="1"/>
</dbReference>
<reference evidence="3" key="1">
    <citation type="submission" date="2025-08" db="UniProtKB">
        <authorList>
            <consortium name="RefSeq"/>
        </authorList>
    </citation>
    <scope>IDENTIFICATION</scope>
</reference>
<evidence type="ECO:0000259" key="1">
    <source>
        <dbReference type="Pfam" id="PF18658"/>
    </source>
</evidence>
<protein>
    <submittedName>
        <fullName evidence="3">General transcription factor II-I repeat domain-containing protein 2-like</fullName>
    </submittedName>
</protein>
<evidence type="ECO:0000313" key="2">
    <source>
        <dbReference type="Proteomes" id="UP000695022"/>
    </source>
</evidence>
<feature type="domain" description="SPIN-DOC-like zinc-finger" evidence="1">
    <location>
        <begin position="18"/>
        <end position="76"/>
    </location>
</feature>
<dbReference type="Pfam" id="PF18658">
    <property type="entry name" value="zf-C2H2_12"/>
    <property type="match status" value="1"/>
</dbReference>
<gene>
    <name evidence="3" type="primary">LOC106816989</name>
</gene>
<keyword evidence="2" id="KW-1185">Reference proteome</keyword>
<dbReference type="InterPro" id="IPR012337">
    <property type="entry name" value="RNaseH-like_sf"/>
</dbReference>
<organism evidence="2 3">
    <name type="scientific">Priapulus caudatus</name>
    <name type="common">Priapulid worm</name>
    <dbReference type="NCBI Taxonomy" id="37621"/>
    <lineage>
        <taxon>Eukaryota</taxon>
        <taxon>Metazoa</taxon>
        <taxon>Ecdysozoa</taxon>
        <taxon>Scalidophora</taxon>
        <taxon>Priapulida</taxon>
        <taxon>Priapulimorpha</taxon>
        <taxon>Priapulimorphida</taxon>
        <taxon>Priapulidae</taxon>
        <taxon>Priapulus</taxon>
    </lineage>
</organism>
<accession>A0ABM1EY49</accession>
<name>A0ABM1EY49_PRICU</name>
<dbReference type="Proteomes" id="UP000695022">
    <property type="component" value="Unplaced"/>
</dbReference>
<evidence type="ECO:0000313" key="3">
    <source>
        <dbReference type="RefSeq" id="XP_014677120.1"/>
    </source>
</evidence>
<dbReference type="PANTHER" id="PTHR45913">
    <property type="entry name" value="EPM2A-INTERACTING PROTEIN 1"/>
    <property type="match status" value="1"/>
</dbReference>